<keyword evidence="3" id="KW-1185">Reference proteome</keyword>
<keyword evidence="1" id="KW-0812">Transmembrane</keyword>
<dbReference type="EMBL" id="BTRK01000006">
    <property type="protein sequence ID" value="GMR62570.1"/>
    <property type="molecule type" value="Genomic_DNA"/>
</dbReference>
<proteinExistence type="predicted"/>
<feature type="non-terminal residue" evidence="2">
    <location>
        <position position="104"/>
    </location>
</feature>
<organism evidence="2 3">
    <name type="scientific">Pristionchus mayeri</name>
    <dbReference type="NCBI Taxonomy" id="1317129"/>
    <lineage>
        <taxon>Eukaryota</taxon>
        <taxon>Metazoa</taxon>
        <taxon>Ecdysozoa</taxon>
        <taxon>Nematoda</taxon>
        <taxon>Chromadorea</taxon>
        <taxon>Rhabditida</taxon>
        <taxon>Rhabditina</taxon>
        <taxon>Diplogasteromorpha</taxon>
        <taxon>Diplogasteroidea</taxon>
        <taxon>Neodiplogasteridae</taxon>
        <taxon>Pristionchus</taxon>
    </lineage>
</organism>
<feature type="non-terminal residue" evidence="2">
    <location>
        <position position="1"/>
    </location>
</feature>
<feature type="transmembrane region" description="Helical" evidence="1">
    <location>
        <begin position="40"/>
        <end position="64"/>
    </location>
</feature>
<protein>
    <recommendedName>
        <fullName evidence="4">G protein-coupled receptor</fullName>
    </recommendedName>
</protein>
<accession>A0AAN5DGW6</accession>
<gene>
    <name evidence="2" type="ORF">PMAYCL1PPCAC_32765</name>
</gene>
<sequence>VHAMFANCNDNLTKTDCRFNAILADLTDLNPGWSVSLIKIFMSCEVSVMLGGLIFSTIAIQIFIERSSVHLNFARIVIVFTSLFYIVAGSRIVLLLFQTGLISM</sequence>
<keyword evidence="1" id="KW-1133">Transmembrane helix</keyword>
<evidence type="ECO:0000313" key="2">
    <source>
        <dbReference type="EMBL" id="GMR62570.1"/>
    </source>
</evidence>
<keyword evidence="1" id="KW-0472">Membrane</keyword>
<evidence type="ECO:0000313" key="3">
    <source>
        <dbReference type="Proteomes" id="UP001328107"/>
    </source>
</evidence>
<evidence type="ECO:0000256" key="1">
    <source>
        <dbReference type="SAM" id="Phobius"/>
    </source>
</evidence>
<comment type="caution">
    <text evidence="2">The sequence shown here is derived from an EMBL/GenBank/DDBJ whole genome shotgun (WGS) entry which is preliminary data.</text>
</comment>
<name>A0AAN5DGW6_9BILA</name>
<evidence type="ECO:0008006" key="4">
    <source>
        <dbReference type="Google" id="ProtNLM"/>
    </source>
</evidence>
<dbReference type="Proteomes" id="UP001328107">
    <property type="component" value="Unassembled WGS sequence"/>
</dbReference>
<dbReference type="AlphaFoldDB" id="A0AAN5DGW6"/>
<reference evidence="3" key="1">
    <citation type="submission" date="2022-10" db="EMBL/GenBank/DDBJ databases">
        <title>Genome assembly of Pristionchus species.</title>
        <authorList>
            <person name="Yoshida K."/>
            <person name="Sommer R.J."/>
        </authorList>
    </citation>
    <scope>NUCLEOTIDE SEQUENCE [LARGE SCALE GENOMIC DNA]</scope>
    <source>
        <strain evidence="3">RS5460</strain>
    </source>
</reference>
<feature type="transmembrane region" description="Helical" evidence="1">
    <location>
        <begin position="76"/>
        <end position="97"/>
    </location>
</feature>